<feature type="transmembrane region" description="Helical" evidence="1">
    <location>
        <begin position="48"/>
        <end position="70"/>
    </location>
</feature>
<gene>
    <name evidence="2" type="ORF">SAMN05216564_11030</name>
</gene>
<keyword evidence="1" id="KW-0472">Membrane</keyword>
<sequence>MNSGTSGQLNEYQQYELRKVAARGKNTTTLVALVYPPAAYYLVGKTGIAALCFFTAHFGLLAHIVAPFHVRRVITNSRRQVGGTYSSDGSPLLIVVGVLLSVGFLLALGLIASIFLGIGL</sequence>
<organism evidence="2 3">
    <name type="scientific">Halopenitus persicus</name>
    <dbReference type="NCBI Taxonomy" id="1048396"/>
    <lineage>
        <taxon>Archaea</taxon>
        <taxon>Methanobacteriati</taxon>
        <taxon>Methanobacteriota</taxon>
        <taxon>Stenosarchaea group</taxon>
        <taxon>Halobacteria</taxon>
        <taxon>Halobacteriales</taxon>
        <taxon>Haloferacaceae</taxon>
        <taxon>Halopenitus</taxon>
    </lineage>
</organism>
<dbReference type="AlphaFoldDB" id="A0A1H3MPM1"/>
<dbReference type="RefSeq" id="WP_092734388.1">
    <property type="nucleotide sequence ID" value="NZ_FNPC01000010.1"/>
</dbReference>
<keyword evidence="1" id="KW-0812">Transmembrane</keyword>
<evidence type="ECO:0000313" key="3">
    <source>
        <dbReference type="Proteomes" id="UP000199079"/>
    </source>
</evidence>
<proteinExistence type="predicted"/>
<evidence type="ECO:0000256" key="1">
    <source>
        <dbReference type="SAM" id="Phobius"/>
    </source>
</evidence>
<feature type="transmembrane region" description="Helical" evidence="1">
    <location>
        <begin position="91"/>
        <end position="118"/>
    </location>
</feature>
<keyword evidence="3" id="KW-1185">Reference proteome</keyword>
<dbReference type="Proteomes" id="UP000199079">
    <property type="component" value="Unassembled WGS sequence"/>
</dbReference>
<protein>
    <submittedName>
        <fullName evidence="2">Uncharacterized protein</fullName>
    </submittedName>
</protein>
<evidence type="ECO:0000313" key="2">
    <source>
        <dbReference type="EMBL" id="SDY78460.1"/>
    </source>
</evidence>
<keyword evidence="1" id="KW-1133">Transmembrane helix</keyword>
<reference evidence="3" key="1">
    <citation type="submission" date="2016-10" db="EMBL/GenBank/DDBJ databases">
        <authorList>
            <person name="Varghese N."/>
            <person name="Submissions S."/>
        </authorList>
    </citation>
    <scope>NUCLEOTIDE SEQUENCE [LARGE SCALE GENOMIC DNA]</scope>
    <source>
        <strain evidence="3">DC30,IBRC 10041,KCTC 4046</strain>
    </source>
</reference>
<dbReference type="OrthoDB" id="339272at2157"/>
<name>A0A1H3MPM1_9EURY</name>
<accession>A0A1H3MPM1</accession>
<dbReference type="EMBL" id="FNPC01000010">
    <property type="protein sequence ID" value="SDY78460.1"/>
    <property type="molecule type" value="Genomic_DNA"/>
</dbReference>